<dbReference type="AlphaFoldDB" id="A0A239FGX3"/>
<dbReference type="EMBL" id="FZOF01000006">
    <property type="protein sequence ID" value="SNS55432.1"/>
    <property type="molecule type" value="Genomic_DNA"/>
</dbReference>
<keyword evidence="2" id="KW-1133">Transmembrane helix</keyword>
<feature type="region of interest" description="Disordered" evidence="1">
    <location>
        <begin position="1"/>
        <end position="91"/>
    </location>
</feature>
<gene>
    <name evidence="3" type="ORF">SAMN05216252_106464</name>
</gene>
<dbReference type="OrthoDB" id="4337297at2"/>
<accession>A0A239FGX3</accession>
<feature type="compositionally biased region" description="Pro residues" evidence="1">
    <location>
        <begin position="40"/>
        <end position="51"/>
    </location>
</feature>
<feature type="compositionally biased region" description="Basic and acidic residues" evidence="1">
    <location>
        <begin position="79"/>
        <end position="88"/>
    </location>
</feature>
<name>A0A239FGX3_9ACTN</name>
<evidence type="ECO:0000313" key="3">
    <source>
        <dbReference type="EMBL" id="SNS55432.1"/>
    </source>
</evidence>
<evidence type="ECO:0008006" key="5">
    <source>
        <dbReference type="Google" id="ProtNLM"/>
    </source>
</evidence>
<keyword evidence="4" id="KW-1185">Reference proteome</keyword>
<evidence type="ECO:0000313" key="4">
    <source>
        <dbReference type="Proteomes" id="UP000198280"/>
    </source>
</evidence>
<keyword evidence="2" id="KW-0812">Transmembrane</keyword>
<dbReference type="RefSeq" id="WP_143681575.1">
    <property type="nucleotide sequence ID" value="NZ_FZOF01000006.1"/>
</dbReference>
<organism evidence="3 4">
    <name type="scientific">Actinacidiphila glaucinigra</name>
    <dbReference type="NCBI Taxonomy" id="235986"/>
    <lineage>
        <taxon>Bacteria</taxon>
        <taxon>Bacillati</taxon>
        <taxon>Actinomycetota</taxon>
        <taxon>Actinomycetes</taxon>
        <taxon>Kitasatosporales</taxon>
        <taxon>Streptomycetaceae</taxon>
        <taxon>Actinacidiphila</taxon>
    </lineage>
</organism>
<feature type="compositionally biased region" description="Basic and acidic residues" evidence="1">
    <location>
        <begin position="1"/>
        <end position="10"/>
    </location>
</feature>
<protein>
    <recommendedName>
        <fullName evidence="5">Integral membrane protein</fullName>
    </recommendedName>
</protein>
<proteinExistence type="predicted"/>
<feature type="transmembrane region" description="Helical" evidence="2">
    <location>
        <begin position="175"/>
        <end position="194"/>
    </location>
</feature>
<dbReference type="Proteomes" id="UP000198280">
    <property type="component" value="Unassembled WGS sequence"/>
</dbReference>
<sequence>MSGGRGHEQDNPFAPPPENAPEQPWQPRRPEQPSGSGDEPPTPTPPPPPPAWGGQWSDRQPGRQDGGYGDRPGGGYGGRRPDGPRFDPTDPAQRRARYAMICGMWGFFFALFLGWTYVGLLLGALALYWSVNALRMKPEERAKARAEAAALLAEGGAAPTPPRPTDPRSKPQRPAALGGLIMGGLALCVVAVTFTTQVVYRDYYACTRDALTSSSRDACEKLLPTPLRDILNTP</sequence>
<evidence type="ECO:0000256" key="1">
    <source>
        <dbReference type="SAM" id="MobiDB-lite"/>
    </source>
</evidence>
<evidence type="ECO:0000256" key="2">
    <source>
        <dbReference type="SAM" id="Phobius"/>
    </source>
</evidence>
<feature type="compositionally biased region" description="Gly residues" evidence="1">
    <location>
        <begin position="64"/>
        <end position="78"/>
    </location>
</feature>
<keyword evidence="2" id="KW-0472">Membrane</keyword>
<reference evidence="3 4" key="1">
    <citation type="submission" date="2017-06" db="EMBL/GenBank/DDBJ databases">
        <authorList>
            <person name="Kim H.J."/>
            <person name="Triplett B.A."/>
        </authorList>
    </citation>
    <scope>NUCLEOTIDE SEQUENCE [LARGE SCALE GENOMIC DNA]</scope>
    <source>
        <strain evidence="3 4">CGMCC 4.1858</strain>
    </source>
</reference>
<feature type="transmembrane region" description="Helical" evidence="2">
    <location>
        <begin position="104"/>
        <end position="129"/>
    </location>
</feature>
<feature type="region of interest" description="Disordered" evidence="1">
    <location>
        <begin position="153"/>
        <end position="173"/>
    </location>
</feature>